<dbReference type="SUPFAM" id="SSF57667">
    <property type="entry name" value="beta-beta-alpha zinc fingers"/>
    <property type="match status" value="1"/>
</dbReference>
<feature type="domain" description="C2H2-type" evidence="10">
    <location>
        <begin position="518"/>
        <end position="545"/>
    </location>
</feature>
<comment type="subcellular location">
    <subcellularLocation>
        <location evidence="1">Nucleus</location>
    </subcellularLocation>
</comment>
<evidence type="ECO:0000256" key="5">
    <source>
        <dbReference type="ARBA" id="ARBA00022833"/>
    </source>
</evidence>
<proteinExistence type="predicted"/>
<keyword evidence="5" id="KW-0862">Zinc</keyword>
<dbReference type="AlphaFoldDB" id="A0AA85IRE2"/>
<dbReference type="GO" id="GO:0000978">
    <property type="term" value="F:RNA polymerase II cis-regulatory region sequence-specific DNA binding"/>
    <property type="evidence" value="ECO:0007669"/>
    <property type="project" value="TreeGrafter"/>
</dbReference>
<evidence type="ECO:0000256" key="3">
    <source>
        <dbReference type="ARBA" id="ARBA00022737"/>
    </source>
</evidence>
<name>A0AA85IRE2_TRIRE</name>
<dbReference type="WBParaSite" id="TREG1_103010.1">
    <property type="protein sequence ID" value="TREG1_103010.1"/>
    <property type="gene ID" value="TREG1_103010"/>
</dbReference>
<keyword evidence="4 8" id="KW-0863">Zinc-finger</keyword>
<keyword evidence="3" id="KW-0677">Repeat</keyword>
<feature type="compositionally biased region" description="Polar residues" evidence="9">
    <location>
        <begin position="593"/>
        <end position="612"/>
    </location>
</feature>
<dbReference type="InterPro" id="IPR050589">
    <property type="entry name" value="Ikaros_C2H2-ZF"/>
</dbReference>
<evidence type="ECO:0000256" key="9">
    <source>
        <dbReference type="SAM" id="MobiDB-lite"/>
    </source>
</evidence>
<dbReference type="Proteomes" id="UP000050795">
    <property type="component" value="Unassembled WGS sequence"/>
</dbReference>
<dbReference type="GO" id="GO:0003700">
    <property type="term" value="F:DNA-binding transcription factor activity"/>
    <property type="evidence" value="ECO:0007669"/>
    <property type="project" value="TreeGrafter"/>
</dbReference>
<organism evidence="11 12">
    <name type="scientific">Trichobilharzia regenti</name>
    <name type="common">Nasal bird schistosome</name>
    <dbReference type="NCBI Taxonomy" id="157069"/>
    <lineage>
        <taxon>Eukaryota</taxon>
        <taxon>Metazoa</taxon>
        <taxon>Spiralia</taxon>
        <taxon>Lophotrochozoa</taxon>
        <taxon>Platyhelminthes</taxon>
        <taxon>Trematoda</taxon>
        <taxon>Digenea</taxon>
        <taxon>Strigeidida</taxon>
        <taxon>Schistosomatoidea</taxon>
        <taxon>Schistosomatidae</taxon>
        <taxon>Trichobilharzia</taxon>
    </lineage>
</organism>
<dbReference type="PROSITE" id="PS50157">
    <property type="entry name" value="ZINC_FINGER_C2H2_2"/>
    <property type="match status" value="2"/>
</dbReference>
<dbReference type="FunFam" id="3.30.160.60:FF:000446">
    <property type="entry name" value="Zinc finger protein"/>
    <property type="match status" value="1"/>
</dbReference>
<accession>A0AA85IRE2</accession>
<evidence type="ECO:0000313" key="12">
    <source>
        <dbReference type="WBParaSite" id="TREG1_103010.1"/>
    </source>
</evidence>
<dbReference type="PANTHER" id="PTHR24404:SF114">
    <property type="entry name" value="KLUMPFUSS, ISOFORM B-RELATED"/>
    <property type="match status" value="1"/>
</dbReference>
<feature type="domain" description="C2H2-type" evidence="10">
    <location>
        <begin position="546"/>
        <end position="574"/>
    </location>
</feature>
<evidence type="ECO:0000256" key="6">
    <source>
        <dbReference type="ARBA" id="ARBA00023125"/>
    </source>
</evidence>
<dbReference type="GO" id="GO:0005634">
    <property type="term" value="C:nucleus"/>
    <property type="evidence" value="ECO:0007669"/>
    <property type="project" value="UniProtKB-SubCell"/>
</dbReference>
<feature type="region of interest" description="Disordered" evidence="9">
    <location>
        <begin position="443"/>
        <end position="474"/>
    </location>
</feature>
<evidence type="ECO:0000256" key="8">
    <source>
        <dbReference type="PROSITE-ProRule" id="PRU00042"/>
    </source>
</evidence>
<reference evidence="11" key="1">
    <citation type="submission" date="2022-06" db="EMBL/GenBank/DDBJ databases">
        <authorList>
            <person name="Berger JAMES D."/>
            <person name="Berger JAMES D."/>
        </authorList>
    </citation>
    <scope>NUCLEOTIDE SEQUENCE [LARGE SCALE GENOMIC DNA]</scope>
</reference>
<feature type="region of interest" description="Disordered" evidence="9">
    <location>
        <begin position="369"/>
        <end position="388"/>
    </location>
</feature>
<evidence type="ECO:0000313" key="11">
    <source>
        <dbReference type="Proteomes" id="UP000050795"/>
    </source>
</evidence>
<dbReference type="GO" id="GO:0006357">
    <property type="term" value="P:regulation of transcription by RNA polymerase II"/>
    <property type="evidence" value="ECO:0007669"/>
    <property type="project" value="TreeGrafter"/>
</dbReference>
<evidence type="ECO:0000256" key="4">
    <source>
        <dbReference type="ARBA" id="ARBA00022771"/>
    </source>
</evidence>
<dbReference type="InterPro" id="IPR036236">
    <property type="entry name" value="Znf_C2H2_sf"/>
</dbReference>
<keyword evidence="11" id="KW-1185">Reference proteome</keyword>
<sequence>MQTGLLTVFRLLNFSIQMVPHPVLSSPGQMFCPSNDISMTNYENSVSLQSVLLNALALADRRHHHQNHLSREQVPITLNSFLGQQQNHLVEAQPQQQFYPNSDNLQLQKMTELSFLENLISDRDSKNNHPLMNFISAVATNNTTCANPSENSNTLSFPNFALTASLTKAISTSSGTLGSQVLPICAPLLQLAIRQAINECFPNFPNLHIKGTLNISVNNDQNRNDTNLSNTPNNQPVSSTTTLYFNEDYGSPMKSLKSNFDDSCIKQEVNGNDSNDRSSDDVLYRDGAHFHSRRKPLHPSKCFYPSDFVFNTSRDNVPSEQCENGLNLLHINNFTSPLLSTSSPTSPSSDSGVLDLSRSGSLAGSAPITPLKDFNINGNNNNGSNNNELQYNREQDILESYQKQLAAFSQIQAVWKMSTGYNNGEAFSDTFLKFASNDTNSINSSNNDGYNTLQQPHSEPNTPSKGGRRVRSLIGPSGRLTNVRRTSSNRRFPCNQCKEEFPSLHTLEQHTLGQHGTYRCHICRAQFTQRSNLQRHALKHVGFKPFECRVCSKAYYRKDHLMRHMEMGHPGYTPRDNITVHLTSSESLDFLNRSTTSGPETHSIVDSTQSLENNHESVEEDEIGQHSTSSMNHFNPADTEFSTLQEKTIASIPEEISMISESNETFQ</sequence>
<evidence type="ECO:0000256" key="2">
    <source>
        <dbReference type="ARBA" id="ARBA00022723"/>
    </source>
</evidence>
<evidence type="ECO:0000259" key="10">
    <source>
        <dbReference type="PROSITE" id="PS50157"/>
    </source>
</evidence>
<feature type="compositionally biased region" description="Polar residues" evidence="9">
    <location>
        <begin position="449"/>
        <end position="464"/>
    </location>
</feature>
<feature type="compositionally biased region" description="Low complexity" evidence="9">
    <location>
        <begin position="375"/>
        <end position="387"/>
    </location>
</feature>
<dbReference type="Gene3D" id="3.30.160.60">
    <property type="entry name" value="Classic Zinc Finger"/>
    <property type="match status" value="2"/>
</dbReference>
<evidence type="ECO:0000256" key="7">
    <source>
        <dbReference type="ARBA" id="ARBA00023242"/>
    </source>
</evidence>
<feature type="region of interest" description="Disordered" evidence="9">
    <location>
        <begin position="593"/>
        <end position="628"/>
    </location>
</feature>
<dbReference type="Pfam" id="PF00096">
    <property type="entry name" value="zf-C2H2"/>
    <property type="match status" value="2"/>
</dbReference>
<keyword evidence="6" id="KW-0238">DNA-binding</keyword>
<dbReference type="PANTHER" id="PTHR24404">
    <property type="entry name" value="ZINC FINGER PROTEIN"/>
    <property type="match status" value="1"/>
</dbReference>
<feature type="region of interest" description="Disordered" evidence="9">
    <location>
        <begin position="220"/>
        <end position="243"/>
    </location>
</feature>
<dbReference type="SMART" id="SM00355">
    <property type="entry name" value="ZnF_C2H2"/>
    <property type="match status" value="3"/>
</dbReference>
<evidence type="ECO:0000256" key="1">
    <source>
        <dbReference type="ARBA" id="ARBA00004123"/>
    </source>
</evidence>
<keyword evidence="2" id="KW-0479">Metal-binding</keyword>
<keyword evidence="7" id="KW-0539">Nucleus</keyword>
<dbReference type="GO" id="GO:0008270">
    <property type="term" value="F:zinc ion binding"/>
    <property type="evidence" value="ECO:0007669"/>
    <property type="project" value="UniProtKB-KW"/>
</dbReference>
<protein>
    <recommendedName>
        <fullName evidence="10">C2H2-type domain-containing protein</fullName>
    </recommendedName>
</protein>
<dbReference type="PROSITE" id="PS00028">
    <property type="entry name" value="ZINC_FINGER_C2H2_1"/>
    <property type="match status" value="2"/>
</dbReference>
<dbReference type="InterPro" id="IPR013087">
    <property type="entry name" value="Znf_C2H2_type"/>
</dbReference>
<reference evidence="12" key="2">
    <citation type="submission" date="2023-11" db="UniProtKB">
        <authorList>
            <consortium name="WormBaseParasite"/>
        </authorList>
    </citation>
    <scope>IDENTIFICATION</scope>
</reference>